<keyword evidence="2" id="KW-0479">Metal-binding</keyword>
<evidence type="ECO:0000313" key="5">
    <source>
        <dbReference type="EMBL" id="GFR37225.1"/>
    </source>
</evidence>
<evidence type="ECO:0000313" key="6">
    <source>
        <dbReference type="Proteomes" id="UP000654993"/>
    </source>
</evidence>
<protein>
    <recommendedName>
        <fullName evidence="4">Peptidase M1 membrane alanine aminopeptidase domain-containing protein</fullName>
    </recommendedName>
</protein>
<dbReference type="EMBL" id="BMAQ01000004">
    <property type="protein sequence ID" value="GFR37225.1"/>
    <property type="molecule type" value="Genomic_DNA"/>
</dbReference>
<reference evidence="5" key="2">
    <citation type="journal article" date="2021" name="Data Brief">
        <title>Draft genome sequence data of the facultative, thermophilic, xylanolytic bacterium Paenibacillus sp. strain DA-C8.</title>
        <authorList>
            <person name="Chhe C."/>
            <person name="Uke A."/>
            <person name="Baramee S."/>
            <person name="Ungkulpasvich U."/>
            <person name="Tachaapaikoon C."/>
            <person name="Pason P."/>
            <person name="Waeonukul R."/>
            <person name="Ratanakhanokchai K."/>
            <person name="Kosugi A."/>
        </authorList>
    </citation>
    <scope>NUCLEOTIDE SEQUENCE</scope>
    <source>
        <strain evidence="5">DA-C8</strain>
    </source>
</reference>
<dbReference type="PANTHER" id="PTHR45726:SF3">
    <property type="entry name" value="LEUKOTRIENE A-4 HYDROLASE"/>
    <property type="match status" value="1"/>
</dbReference>
<dbReference type="AlphaFoldDB" id="A0A916QAL9"/>
<dbReference type="Proteomes" id="UP000654993">
    <property type="component" value="Unassembled WGS sequence"/>
</dbReference>
<feature type="region of interest" description="Disordered" evidence="3">
    <location>
        <begin position="48"/>
        <end position="74"/>
    </location>
</feature>
<feature type="binding site" evidence="2">
    <location>
        <position position="414"/>
    </location>
    <ligand>
        <name>Zn(2+)</name>
        <dbReference type="ChEBI" id="CHEBI:29105"/>
        <note>catalytic</note>
    </ligand>
</feature>
<feature type="domain" description="Peptidase M1 membrane alanine aminopeptidase" evidence="4">
    <location>
        <begin position="350"/>
        <end position="536"/>
    </location>
</feature>
<comment type="caution">
    <text evidence="5">The sequence shown here is derived from an EMBL/GenBank/DDBJ whole genome shotgun (WGS) entry which is preliminary data.</text>
</comment>
<keyword evidence="2" id="KW-0862">Zinc</keyword>
<dbReference type="InterPro" id="IPR034015">
    <property type="entry name" value="M1_LTA4H"/>
</dbReference>
<feature type="binding site" evidence="2">
    <location>
        <position position="433"/>
    </location>
    <ligand>
        <name>Zn(2+)</name>
        <dbReference type="ChEBI" id="CHEBI:29105"/>
        <note>catalytic</note>
    </ligand>
</feature>
<dbReference type="GO" id="GO:0008270">
    <property type="term" value="F:zinc ion binding"/>
    <property type="evidence" value="ECO:0007669"/>
    <property type="project" value="InterPro"/>
</dbReference>
<dbReference type="SUPFAM" id="SSF55486">
    <property type="entry name" value="Metalloproteases ('zincins'), catalytic domain"/>
    <property type="match status" value="1"/>
</dbReference>
<evidence type="ECO:0000256" key="3">
    <source>
        <dbReference type="SAM" id="MobiDB-lite"/>
    </source>
</evidence>
<dbReference type="InterPro" id="IPR014782">
    <property type="entry name" value="Peptidase_M1_dom"/>
</dbReference>
<evidence type="ECO:0000256" key="1">
    <source>
        <dbReference type="PIRSR" id="PIRSR634015-1"/>
    </source>
</evidence>
<feature type="active site" description="Proton acceptor" evidence="1">
    <location>
        <position position="411"/>
    </location>
</feature>
<dbReference type="CDD" id="cd09604">
    <property type="entry name" value="M1_APN_like"/>
    <property type="match status" value="1"/>
</dbReference>
<comment type="cofactor">
    <cofactor evidence="2">
        <name>Zn(2+)</name>
        <dbReference type="ChEBI" id="CHEBI:29105"/>
    </cofactor>
    <text evidence="2">Binds 1 zinc ion per subunit.</text>
</comment>
<gene>
    <name evidence="5" type="ORF">PRECH8_05210</name>
</gene>
<accession>A0A916QAL9</accession>
<dbReference type="GO" id="GO:0008237">
    <property type="term" value="F:metallopeptidase activity"/>
    <property type="evidence" value="ECO:0007669"/>
    <property type="project" value="InterPro"/>
</dbReference>
<dbReference type="PANTHER" id="PTHR45726">
    <property type="entry name" value="LEUKOTRIENE A-4 HYDROLASE"/>
    <property type="match status" value="1"/>
</dbReference>
<dbReference type="Gene3D" id="1.10.390.10">
    <property type="entry name" value="Neutral Protease Domain 2"/>
    <property type="match status" value="1"/>
</dbReference>
<reference evidence="5" key="1">
    <citation type="submission" date="2020-08" db="EMBL/GenBank/DDBJ databases">
        <authorList>
            <person name="Uke A."/>
            <person name="Chhe C."/>
            <person name="Baramee S."/>
            <person name="Kosugi A."/>
        </authorList>
    </citation>
    <scope>NUCLEOTIDE SEQUENCE</scope>
    <source>
        <strain evidence="5">DA-C8</strain>
    </source>
</reference>
<evidence type="ECO:0000259" key="4">
    <source>
        <dbReference type="Pfam" id="PF01433"/>
    </source>
</evidence>
<dbReference type="InterPro" id="IPR027268">
    <property type="entry name" value="Peptidase_M4/M1_CTD_sf"/>
</dbReference>
<name>A0A916QAL9_9BACL</name>
<dbReference type="Pfam" id="PF01433">
    <property type="entry name" value="Peptidase_M1"/>
    <property type="match status" value="1"/>
</dbReference>
<dbReference type="RefSeq" id="WP_200965523.1">
    <property type="nucleotide sequence ID" value="NZ_BMAQ01000004.1"/>
</dbReference>
<proteinExistence type="predicted"/>
<organism evidence="5 6">
    <name type="scientific">Insulibacter thermoxylanivorax</name>
    <dbReference type="NCBI Taxonomy" id="2749268"/>
    <lineage>
        <taxon>Bacteria</taxon>
        <taxon>Bacillati</taxon>
        <taxon>Bacillota</taxon>
        <taxon>Bacilli</taxon>
        <taxon>Bacillales</taxon>
        <taxon>Paenibacillaceae</taxon>
        <taxon>Insulibacter</taxon>
    </lineage>
</organism>
<evidence type="ECO:0000256" key="2">
    <source>
        <dbReference type="PIRSR" id="PIRSR634015-3"/>
    </source>
</evidence>
<sequence>MNLRLNRRNIGFLPVLLSALFFIIALATIPGHFPGGLNSAFVHMDPSRGSAPAPPHGIGSPEAVQENPEPKNEPLSDRLVEYHINVQLDADEHKLHGLQSITWRNPGSQSVQELYFHLYPNAFRSSNTTFNRESGGKLRGQPMTEESYGYMEILKVQYSDGQDLSHTMRYIQPDDGNPEDQTLMRIKLPASVAPGETVTLHMEFTVKLPYVYARMGYAGDFVMAGQWFPKLAVYEPKGRRGHKQDTWNLHQYHGNSEFYADFGTYNVKIDVPASYLVAATGFPVNTVQDDGSRRQYHYYAEDVHDFAWAASPHFIYAEEAYSTSQIPGVKIKLYLDPKHAHLEKRYFTAVKRALSSFSEWYGPYPYSTLSVVVPPEGGNGAGGMEYPTLITAWAAKDEDPGDELERVIVHEIGHQFWYGMVANNEFEEAWLDEGFTTYVEEKVMESEYGLSRSLPILSSYITDPAPLKLNAWEYRSHEVYAENVYTRASLVLRDIEETIGTKKMQQVLRTYFHRWKFDHPSTRDFQQVLQDVTHRRWDAYFKQFVYGGMMIDYAVNGVHTYETELNGTRTYETRIHLERLGGAHRPVEIAVKLTDGAVMRESWGGIEQETVLTLRSEQPAAWVLIDPDFRQILENRRYNNFMKAEIPAQDEVRWPYGISTFIELVMQLFAW</sequence>
<keyword evidence="6" id="KW-1185">Reference proteome</keyword>
<feature type="binding site" evidence="2">
    <location>
        <position position="410"/>
    </location>
    <ligand>
        <name>Zn(2+)</name>
        <dbReference type="ChEBI" id="CHEBI:29105"/>
        <note>catalytic</note>
    </ligand>
</feature>
<feature type="active site" description="Proton donor" evidence="1">
    <location>
        <position position="485"/>
    </location>
</feature>